<name>A0AAV1HXE0_9CHLO</name>
<protein>
    <recommendedName>
        <fullName evidence="1">Fungal lipase-type domain-containing protein</fullName>
    </recommendedName>
</protein>
<dbReference type="InterPro" id="IPR029058">
    <property type="entry name" value="AB_hydrolase_fold"/>
</dbReference>
<proteinExistence type="predicted"/>
<accession>A0AAV1HXE0</accession>
<dbReference type="PANTHER" id="PTHR45856:SF24">
    <property type="entry name" value="FUNGAL LIPASE-LIKE DOMAIN-CONTAINING PROTEIN"/>
    <property type="match status" value="1"/>
</dbReference>
<dbReference type="CDD" id="cd00519">
    <property type="entry name" value="Lipase_3"/>
    <property type="match status" value="1"/>
</dbReference>
<feature type="domain" description="Fungal lipase-type" evidence="1">
    <location>
        <begin position="239"/>
        <end position="385"/>
    </location>
</feature>
<dbReference type="SUPFAM" id="SSF53474">
    <property type="entry name" value="alpha/beta-Hydrolases"/>
    <property type="match status" value="1"/>
</dbReference>
<dbReference type="AlphaFoldDB" id="A0AAV1HXE0"/>
<gene>
    <name evidence="2" type="ORF">CVIRNUC_002339</name>
</gene>
<organism evidence="2 3">
    <name type="scientific">Coccomyxa viridis</name>
    <dbReference type="NCBI Taxonomy" id="1274662"/>
    <lineage>
        <taxon>Eukaryota</taxon>
        <taxon>Viridiplantae</taxon>
        <taxon>Chlorophyta</taxon>
        <taxon>core chlorophytes</taxon>
        <taxon>Trebouxiophyceae</taxon>
        <taxon>Trebouxiophyceae incertae sedis</taxon>
        <taxon>Coccomyxaceae</taxon>
        <taxon>Coccomyxa</taxon>
    </lineage>
</organism>
<evidence type="ECO:0000313" key="2">
    <source>
        <dbReference type="EMBL" id="CAK0754992.1"/>
    </source>
</evidence>
<comment type="caution">
    <text evidence="2">The sequence shown here is derived from an EMBL/GenBank/DDBJ whole genome shotgun (WGS) entry which is preliminary data.</text>
</comment>
<dbReference type="GO" id="GO:0006629">
    <property type="term" value="P:lipid metabolic process"/>
    <property type="evidence" value="ECO:0007669"/>
    <property type="project" value="InterPro"/>
</dbReference>
<dbReference type="Pfam" id="PF01764">
    <property type="entry name" value="Lipase_3"/>
    <property type="match status" value="1"/>
</dbReference>
<evidence type="ECO:0000313" key="3">
    <source>
        <dbReference type="Proteomes" id="UP001314263"/>
    </source>
</evidence>
<reference evidence="2 3" key="1">
    <citation type="submission" date="2023-10" db="EMBL/GenBank/DDBJ databases">
        <authorList>
            <person name="Maclean D."/>
            <person name="Macfadyen A."/>
        </authorList>
    </citation>
    <scope>NUCLEOTIDE SEQUENCE [LARGE SCALE GENOMIC DNA]</scope>
</reference>
<dbReference type="Gene3D" id="3.40.50.1820">
    <property type="entry name" value="alpha/beta hydrolase"/>
    <property type="match status" value="1"/>
</dbReference>
<sequence length="448" mass="49011">MRGGQAGGRHPSEQRDHVGRLKARVWRQWLAIGLVVLKIRPCYPSQHLTEETSISDSCRHFTEMQYQKQQSSQPLEVIDELNYRCGDPATQQELQGSYFPNKQAAEFLSTLLLPLVEHSGQCPDRRSGTAPELRSLLEAIYPAMVMNIATDNVDGGNITRFLELTRGYIYPPRTGGQISTVGLVENQMMPTLKQYVDSIPTLLKNGTTRLPKPVGADTKVFVTTFEGPAPPTQAGFFFFGTELLNPCMWSTDSDFSQAPYFPGNGSDAGVCEGCKAHQGFLRAFNSVTNATQTKNNIMEAWTTMSGVPAEAVTRVLCAGFSLGAALATLCGPWAQATFPNAQVEVVTGGSPRVFNPAAAAYYDKNVRNVYRLVNNKDIVPSLPPAQSGLMQYKHVGQPIFLDRKGDALPGQYVAFRGERPEWYTGSIGDHVSGYILGVKQAAECNVSS</sequence>
<dbReference type="InterPro" id="IPR002921">
    <property type="entry name" value="Fungal_lipase-type"/>
</dbReference>
<keyword evidence="3" id="KW-1185">Reference proteome</keyword>
<dbReference type="PANTHER" id="PTHR45856">
    <property type="entry name" value="ALPHA/BETA-HYDROLASES SUPERFAMILY PROTEIN"/>
    <property type="match status" value="1"/>
</dbReference>
<dbReference type="InterPro" id="IPR051218">
    <property type="entry name" value="Sec_MonoDiacylglyc_Lipase"/>
</dbReference>
<evidence type="ECO:0000259" key="1">
    <source>
        <dbReference type="Pfam" id="PF01764"/>
    </source>
</evidence>
<dbReference type="Proteomes" id="UP001314263">
    <property type="component" value="Unassembled WGS sequence"/>
</dbReference>
<dbReference type="EMBL" id="CAUYUE010000003">
    <property type="protein sequence ID" value="CAK0754992.1"/>
    <property type="molecule type" value="Genomic_DNA"/>
</dbReference>